<organism evidence="1 2">
    <name type="scientific">Paenibacillus aceti</name>
    <dbReference type="NCBI Taxonomy" id="1820010"/>
    <lineage>
        <taxon>Bacteria</taxon>
        <taxon>Bacillati</taxon>
        <taxon>Bacillota</taxon>
        <taxon>Bacilli</taxon>
        <taxon>Bacillales</taxon>
        <taxon>Paenibacillaceae</taxon>
        <taxon>Paenibacillus</taxon>
    </lineage>
</organism>
<gene>
    <name evidence="1" type="ORF">GCM10010913_24940</name>
</gene>
<reference evidence="2" key="1">
    <citation type="journal article" date="2019" name="Int. J. Syst. Evol. Microbiol.">
        <title>The Global Catalogue of Microorganisms (GCM) 10K type strain sequencing project: providing services to taxonomists for standard genome sequencing and annotation.</title>
        <authorList>
            <consortium name="The Broad Institute Genomics Platform"/>
            <consortium name="The Broad Institute Genome Sequencing Center for Infectious Disease"/>
            <person name="Wu L."/>
            <person name="Ma J."/>
        </authorList>
    </citation>
    <scope>NUCLEOTIDE SEQUENCE [LARGE SCALE GENOMIC DNA]</scope>
    <source>
        <strain evidence="2">CGMCC 1.15420</strain>
    </source>
</reference>
<proteinExistence type="predicted"/>
<protein>
    <submittedName>
        <fullName evidence="1">Uncharacterized protein</fullName>
    </submittedName>
</protein>
<dbReference type="EMBL" id="BMIW01000017">
    <property type="protein sequence ID" value="GGG02159.1"/>
    <property type="molecule type" value="Genomic_DNA"/>
</dbReference>
<keyword evidence="2" id="KW-1185">Reference proteome</keyword>
<accession>A0ABQ1VW11</accession>
<evidence type="ECO:0000313" key="1">
    <source>
        <dbReference type="EMBL" id="GGG02159.1"/>
    </source>
</evidence>
<dbReference type="RefSeq" id="WP_188831445.1">
    <property type="nucleotide sequence ID" value="NZ_BMIW01000017.1"/>
</dbReference>
<evidence type="ECO:0000313" key="2">
    <source>
        <dbReference type="Proteomes" id="UP000608420"/>
    </source>
</evidence>
<dbReference type="Proteomes" id="UP000608420">
    <property type="component" value="Unassembled WGS sequence"/>
</dbReference>
<name>A0ABQ1VW11_9BACL</name>
<sequence>MVIQQGIPPESDEGYKIALEWIGISKDTFRGDEELMNKFWEVRKKPAEITGLYPVSEEVLEFTERCMAYACP</sequence>
<comment type="caution">
    <text evidence="1">The sequence shown here is derived from an EMBL/GenBank/DDBJ whole genome shotgun (WGS) entry which is preliminary data.</text>
</comment>